<organism evidence="3 4">
    <name type="scientific">Candidatus Portnoybacteria bacterium RBG_13_41_18</name>
    <dbReference type="NCBI Taxonomy" id="1801991"/>
    <lineage>
        <taxon>Bacteria</taxon>
        <taxon>Candidatus Portnoyibacteriota</taxon>
    </lineage>
</organism>
<dbReference type="Proteomes" id="UP000177725">
    <property type="component" value="Unassembled WGS sequence"/>
</dbReference>
<gene>
    <name evidence="3" type="ORF">A2174_01100</name>
</gene>
<keyword evidence="1" id="KW-1133">Transmembrane helix</keyword>
<dbReference type="PANTHER" id="PTHR31302">
    <property type="entry name" value="TRANSMEMBRANE PROTEIN WITH METALLOPHOSPHOESTERASE DOMAIN-RELATED"/>
    <property type="match status" value="1"/>
</dbReference>
<reference evidence="3 4" key="1">
    <citation type="journal article" date="2016" name="Nat. Commun.">
        <title>Thousands of microbial genomes shed light on interconnected biogeochemical processes in an aquifer system.</title>
        <authorList>
            <person name="Anantharaman K."/>
            <person name="Brown C.T."/>
            <person name="Hug L.A."/>
            <person name="Sharon I."/>
            <person name="Castelle C.J."/>
            <person name="Probst A.J."/>
            <person name="Thomas B.C."/>
            <person name="Singh A."/>
            <person name="Wilkins M.J."/>
            <person name="Karaoz U."/>
            <person name="Brodie E.L."/>
            <person name="Williams K.H."/>
            <person name="Hubbard S.S."/>
            <person name="Banfield J.F."/>
        </authorList>
    </citation>
    <scope>NUCLEOTIDE SEQUENCE [LARGE SCALE GENOMIC DNA]</scope>
</reference>
<dbReference type="SUPFAM" id="SSF56300">
    <property type="entry name" value="Metallo-dependent phosphatases"/>
    <property type="match status" value="1"/>
</dbReference>
<accession>A0A1G2F4W8</accession>
<dbReference type="CDD" id="cd07385">
    <property type="entry name" value="MPP_YkuE_C"/>
    <property type="match status" value="1"/>
</dbReference>
<feature type="transmembrane region" description="Helical" evidence="1">
    <location>
        <begin position="109"/>
        <end position="129"/>
    </location>
</feature>
<evidence type="ECO:0000313" key="4">
    <source>
        <dbReference type="Proteomes" id="UP000177725"/>
    </source>
</evidence>
<dbReference type="InterPro" id="IPR029052">
    <property type="entry name" value="Metallo-depent_PP-like"/>
</dbReference>
<dbReference type="InterPro" id="IPR051158">
    <property type="entry name" value="Metallophosphoesterase_sf"/>
</dbReference>
<dbReference type="Gene3D" id="3.60.21.10">
    <property type="match status" value="1"/>
</dbReference>
<feature type="domain" description="Calcineurin-like phosphoesterase" evidence="2">
    <location>
        <begin position="157"/>
        <end position="314"/>
    </location>
</feature>
<comment type="caution">
    <text evidence="3">The sequence shown here is derived from an EMBL/GenBank/DDBJ whole genome shotgun (WGS) entry which is preliminary data.</text>
</comment>
<name>A0A1G2F4W8_9BACT</name>
<dbReference type="EMBL" id="MHMV01000054">
    <property type="protein sequence ID" value="OGZ33114.1"/>
    <property type="molecule type" value="Genomic_DNA"/>
</dbReference>
<proteinExistence type="predicted"/>
<dbReference type="GO" id="GO:0016787">
    <property type="term" value="F:hydrolase activity"/>
    <property type="evidence" value="ECO:0007669"/>
    <property type="project" value="InterPro"/>
</dbReference>
<feature type="transmembrane region" description="Helical" evidence="1">
    <location>
        <begin position="45"/>
        <end position="65"/>
    </location>
</feature>
<dbReference type="AlphaFoldDB" id="A0A1G2F4W8"/>
<keyword evidence="1" id="KW-0812">Transmembrane</keyword>
<dbReference type="PANTHER" id="PTHR31302:SF0">
    <property type="entry name" value="TRANSMEMBRANE PROTEIN WITH METALLOPHOSPHOESTERASE DOMAIN"/>
    <property type="match status" value="1"/>
</dbReference>
<dbReference type="InterPro" id="IPR004843">
    <property type="entry name" value="Calcineurin-like_PHP"/>
</dbReference>
<evidence type="ECO:0000256" key="1">
    <source>
        <dbReference type="SAM" id="Phobius"/>
    </source>
</evidence>
<dbReference type="Pfam" id="PF00149">
    <property type="entry name" value="Metallophos"/>
    <property type="match status" value="1"/>
</dbReference>
<sequence>MNRLFLIFFVILAFTILIAAHWFLFKTVTRFFGLQNPNLILKLKIVFGILSVIFVLASLTIMFLNNFLSRGLYIFASSWLGFAYFFLLASFLIWIIFGITKIFSIQLNFPYIAGLIFGLAFLAGVYGIVNANNLRVKIIDVTLPNLPIYWQDKTAVWISDMHLGQVWNFQTAQRLAQKIQALNPDIVFIGGDLYDGVKADLDKLAKPFAKINAVKGIYFITGNHEEFGDKTPYIEAVKNTGIKVLNNELVNVDGLQIIGVDDRDSNNRDTFQKILDGLNINKQQPSILLKHTPFYIDVAQNAGVSLQLSGHTHEGQLFLFKYITQAVYKGFDFGLKKAGSPRLRVGEAGNLIVYTSSGALTWGPPMRVDTQPEIVVVKFE</sequence>
<evidence type="ECO:0000259" key="2">
    <source>
        <dbReference type="Pfam" id="PF00149"/>
    </source>
</evidence>
<keyword evidence="1" id="KW-0472">Membrane</keyword>
<feature type="transmembrane region" description="Helical" evidence="1">
    <location>
        <begin position="6"/>
        <end position="25"/>
    </location>
</feature>
<feature type="transmembrane region" description="Helical" evidence="1">
    <location>
        <begin position="71"/>
        <end position="97"/>
    </location>
</feature>
<evidence type="ECO:0000313" key="3">
    <source>
        <dbReference type="EMBL" id="OGZ33114.1"/>
    </source>
</evidence>
<protein>
    <recommendedName>
        <fullName evidence="2">Calcineurin-like phosphoesterase domain-containing protein</fullName>
    </recommendedName>
</protein>